<feature type="compositionally biased region" description="Basic and acidic residues" evidence="1">
    <location>
        <begin position="191"/>
        <end position="203"/>
    </location>
</feature>
<proteinExistence type="predicted"/>
<keyword evidence="3" id="KW-1185">Reference proteome</keyword>
<evidence type="ECO:0000313" key="2">
    <source>
        <dbReference type="EMBL" id="MBT0770393.1"/>
    </source>
</evidence>
<sequence>MSADAVRPPATLVGQAVVCGIAVAAARFVPVPLLDDAIRLRATQVAVVRTLRAGQRTYPSKRVAPLYEGADGGVFHDAMKYLRSVPRRVVLFPVRKYVAIFGAVKGVPTDVMKVVLLSRVLHRSLVQNRLPEDDEEAAREQQALRIRQAYDEAFKGMDLRLLSAAIADGLSQGRRLTPAAVKFARSTFGKPDDQKVTDAELRPDGAVGESAERVEEALDRPEIQLILERFDEEFERVLARGPRS</sequence>
<gene>
    <name evidence="2" type="ORF">KIH74_15730</name>
</gene>
<dbReference type="RefSeq" id="WP_214156689.1">
    <property type="nucleotide sequence ID" value="NZ_JAHBAY010000006.1"/>
</dbReference>
<dbReference type="Proteomes" id="UP001197247">
    <property type="component" value="Unassembled WGS sequence"/>
</dbReference>
<evidence type="ECO:0000313" key="3">
    <source>
        <dbReference type="Proteomes" id="UP001197247"/>
    </source>
</evidence>
<protein>
    <submittedName>
        <fullName evidence="2">Uncharacterized protein</fullName>
    </submittedName>
</protein>
<accession>A0ABS5THP5</accession>
<reference evidence="2 3" key="1">
    <citation type="submission" date="2021-05" db="EMBL/GenBank/DDBJ databases">
        <title>Kineosporia and Streptomyces sp. nov. two new marine actinobacteria isolated from Coral.</title>
        <authorList>
            <person name="Buangrab K."/>
            <person name="Sutthacheep M."/>
            <person name="Yeemin T."/>
            <person name="Harunari E."/>
            <person name="Igarashi Y."/>
            <person name="Kanchanasin P."/>
            <person name="Tanasupawat S."/>
            <person name="Phongsopitanun W."/>
        </authorList>
    </citation>
    <scope>NUCLEOTIDE SEQUENCE [LARGE SCALE GENOMIC DNA]</scope>
    <source>
        <strain evidence="2 3">J2-2</strain>
    </source>
</reference>
<comment type="caution">
    <text evidence="2">The sequence shown here is derived from an EMBL/GenBank/DDBJ whole genome shotgun (WGS) entry which is preliminary data.</text>
</comment>
<organism evidence="2 3">
    <name type="scientific">Kineosporia corallincola</name>
    <dbReference type="NCBI Taxonomy" id="2835133"/>
    <lineage>
        <taxon>Bacteria</taxon>
        <taxon>Bacillati</taxon>
        <taxon>Actinomycetota</taxon>
        <taxon>Actinomycetes</taxon>
        <taxon>Kineosporiales</taxon>
        <taxon>Kineosporiaceae</taxon>
        <taxon>Kineosporia</taxon>
    </lineage>
</organism>
<feature type="region of interest" description="Disordered" evidence="1">
    <location>
        <begin position="191"/>
        <end position="214"/>
    </location>
</feature>
<evidence type="ECO:0000256" key="1">
    <source>
        <dbReference type="SAM" id="MobiDB-lite"/>
    </source>
</evidence>
<name>A0ABS5THP5_9ACTN</name>
<dbReference type="EMBL" id="JAHBAY010000006">
    <property type="protein sequence ID" value="MBT0770393.1"/>
    <property type="molecule type" value="Genomic_DNA"/>
</dbReference>